<dbReference type="Proteomes" id="UP001159042">
    <property type="component" value="Unassembled WGS sequence"/>
</dbReference>
<accession>A0AAV8W6Y2</accession>
<dbReference type="SUPFAM" id="SSF53098">
    <property type="entry name" value="Ribonuclease H-like"/>
    <property type="match status" value="1"/>
</dbReference>
<dbReference type="AlphaFoldDB" id="A0AAV8W6Y2"/>
<reference evidence="1 2" key="1">
    <citation type="journal article" date="2023" name="Insect Mol. Biol.">
        <title>Genome sequencing provides insights into the evolution of gene families encoding plant cell wall-degrading enzymes in longhorned beetles.</title>
        <authorList>
            <person name="Shin N.R."/>
            <person name="Okamura Y."/>
            <person name="Kirsch R."/>
            <person name="Pauchet Y."/>
        </authorList>
    </citation>
    <scope>NUCLEOTIDE SEQUENCE [LARGE SCALE GENOMIC DNA]</scope>
    <source>
        <strain evidence="1">EAD_L_NR</strain>
    </source>
</reference>
<dbReference type="Gene3D" id="3.30.420.10">
    <property type="entry name" value="Ribonuclease H-like superfamily/Ribonuclease H"/>
    <property type="match status" value="1"/>
</dbReference>
<name>A0AAV8W6Y2_9CUCU</name>
<dbReference type="EMBL" id="JANEYG010000008">
    <property type="protein sequence ID" value="KAJ8921785.1"/>
    <property type="molecule type" value="Genomic_DNA"/>
</dbReference>
<dbReference type="InterPro" id="IPR012337">
    <property type="entry name" value="RNaseH-like_sf"/>
</dbReference>
<proteinExistence type="predicted"/>
<comment type="caution">
    <text evidence="1">The sequence shown here is derived from an EMBL/GenBank/DDBJ whole genome shotgun (WGS) entry which is preliminary data.</text>
</comment>
<gene>
    <name evidence="1" type="ORF">NQ315_008411</name>
</gene>
<evidence type="ECO:0000313" key="1">
    <source>
        <dbReference type="EMBL" id="KAJ8921785.1"/>
    </source>
</evidence>
<sequence length="93" mass="10416">MLDTINSSDIKLATTECGDAMESLGRQKEVGLVWVPRHMGIPGNERADRSARLWPGDPCQGPEPIQEEVSMEPLIDGPKIPKVRNLLEDEYRM</sequence>
<keyword evidence="2" id="KW-1185">Reference proteome</keyword>
<protein>
    <recommendedName>
        <fullName evidence="3">RNase H type-1 domain-containing protein</fullName>
    </recommendedName>
</protein>
<dbReference type="GO" id="GO:0003676">
    <property type="term" value="F:nucleic acid binding"/>
    <property type="evidence" value="ECO:0007669"/>
    <property type="project" value="InterPro"/>
</dbReference>
<dbReference type="InterPro" id="IPR036397">
    <property type="entry name" value="RNaseH_sf"/>
</dbReference>
<evidence type="ECO:0008006" key="3">
    <source>
        <dbReference type="Google" id="ProtNLM"/>
    </source>
</evidence>
<evidence type="ECO:0000313" key="2">
    <source>
        <dbReference type="Proteomes" id="UP001159042"/>
    </source>
</evidence>
<organism evidence="1 2">
    <name type="scientific">Exocentrus adspersus</name>
    <dbReference type="NCBI Taxonomy" id="1586481"/>
    <lineage>
        <taxon>Eukaryota</taxon>
        <taxon>Metazoa</taxon>
        <taxon>Ecdysozoa</taxon>
        <taxon>Arthropoda</taxon>
        <taxon>Hexapoda</taxon>
        <taxon>Insecta</taxon>
        <taxon>Pterygota</taxon>
        <taxon>Neoptera</taxon>
        <taxon>Endopterygota</taxon>
        <taxon>Coleoptera</taxon>
        <taxon>Polyphaga</taxon>
        <taxon>Cucujiformia</taxon>
        <taxon>Chrysomeloidea</taxon>
        <taxon>Cerambycidae</taxon>
        <taxon>Lamiinae</taxon>
        <taxon>Acanthocinini</taxon>
        <taxon>Exocentrus</taxon>
    </lineage>
</organism>